<feature type="domain" description="Transcription regulator PadR C-terminal" evidence="2">
    <location>
        <begin position="107"/>
        <end position="185"/>
    </location>
</feature>
<dbReference type="Gene3D" id="6.10.140.1570">
    <property type="match status" value="1"/>
</dbReference>
<feature type="domain" description="Transcription regulator PadR N-terminal" evidence="1">
    <location>
        <begin position="22"/>
        <end position="94"/>
    </location>
</feature>
<dbReference type="Pfam" id="PF03551">
    <property type="entry name" value="PadR"/>
    <property type="match status" value="1"/>
</dbReference>
<dbReference type="InterPro" id="IPR018309">
    <property type="entry name" value="Tscrpt_reg_PadR_C"/>
</dbReference>
<organism evidence="3">
    <name type="scientific">uncultured Phycisphaerae bacterium</name>
    <dbReference type="NCBI Taxonomy" id="904963"/>
    <lineage>
        <taxon>Bacteria</taxon>
        <taxon>Pseudomonadati</taxon>
        <taxon>Planctomycetota</taxon>
        <taxon>Phycisphaerae</taxon>
        <taxon>environmental samples</taxon>
    </lineage>
</organism>
<reference evidence="3" key="1">
    <citation type="submission" date="2020-02" db="EMBL/GenBank/DDBJ databases">
        <authorList>
            <person name="Meier V. D."/>
        </authorList>
    </citation>
    <scope>NUCLEOTIDE SEQUENCE</scope>
    <source>
        <strain evidence="3">AVDCRST_MAG64</strain>
    </source>
</reference>
<evidence type="ECO:0000259" key="1">
    <source>
        <dbReference type="Pfam" id="PF03551"/>
    </source>
</evidence>
<dbReference type="InterPro" id="IPR005149">
    <property type="entry name" value="Tscrpt_reg_PadR_N"/>
</dbReference>
<dbReference type="InterPro" id="IPR036388">
    <property type="entry name" value="WH-like_DNA-bd_sf"/>
</dbReference>
<dbReference type="SUPFAM" id="SSF46785">
    <property type="entry name" value="Winged helix' DNA-binding domain"/>
    <property type="match status" value="1"/>
</dbReference>
<gene>
    <name evidence="3" type="ORF">AVDCRST_MAG64-2828</name>
</gene>
<sequence>MWSTVVRLPTVGRLLNNTAILVLGMVAAGQRNGYEIQHTVERSTRHFWTASPGGIYPELRRLEQAGLLRSTDDPRGAARRLSYELTSDGSAALRDWLADEHDALFEMRHEDLLRLFFASELAIDDQLRILERIALAHERKAHDLESVTAPWIPDDAPESKRLVLDYGIALHRSAAAWCRQAATRLAP</sequence>
<evidence type="ECO:0000313" key="3">
    <source>
        <dbReference type="EMBL" id="CAA9420329.1"/>
    </source>
</evidence>
<evidence type="ECO:0008006" key="4">
    <source>
        <dbReference type="Google" id="ProtNLM"/>
    </source>
</evidence>
<dbReference type="AlphaFoldDB" id="A0A6J4PPD9"/>
<evidence type="ECO:0000259" key="2">
    <source>
        <dbReference type="Pfam" id="PF10400"/>
    </source>
</evidence>
<dbReference type="PANTHER" id="PTHR43252:SF6">
    <property type="entry name" value="NEGATIVE TRANSCRIPTION REGULATOR PADR"/>
    <property type="match status" value="1"/>
</dbReference>
<dbReference type="EMBL" id="CADCUQ010000642">
    <property type="protein sequence ID" value="CAA9420329.1"/>
    <property type="molecule type" value="Genomic_DNA"/>
</dbReference>
<name>A0A6J4PPD9_9BACT</name>
<dbReference type="Gene3D" id="1.10.10.10">
    <property type="entry name" value="Winged helix-like DNA-binding domain superfamily/Winged helix DNA-binding domain"/>
    <property type="match status" value="1"/>
</dbReference>
<accession>A0A6J4PPD9</accession>
<proteinExistence type="predicted"/>
<dbReference type="Pfam" id="PF10400">
    <property type="entry name" value="Vir_act_alpha_C"/>
    <property type="match status" value="1"/>
</dbReference>
<dbReference type="PANTHER" id="PTHR43252">
    <property type="entry name" value="TRANSCRIPTIONAL REGULATOR YQJI"/>
    <property type="match status" value="1"/>
</dbReference>
<protein>
    <recommendedName>
        <fullName evidence="4">Transcriptional regulator, PadR family</fullName>
    </recommendedName>
</protein>
<dbReference type="InterPro" id="IPR036390">
    <property type="entry name" value="WH_DNA-bd_sf"/>
</dbReference>